<reference evidence="7" key="2">
    <citation type="journal article" date="2023" name="IMA Fungus">
        <title>Comparative genomic study of the Penicillium genus elucidates a diverse pangenome and 15 lateral gene transfer events.</title>
        <authorList>
            <person name="Petersen C."/>
            <person name="Sorensen T."/>
            <person name="Nielsen M.R."/>
            <person name="Sondergaard T.E."/>
            <person name="Sorensen J.L."/>
            <person name="Fitzpatrick D.A."/>
            <person name="Frisvad J.C."/>
            <person name="Nielsen K.L."/>
        </authorList>
    </citation>
    <scope>NUCLEOTIDE SEQUENCE</scope>
    <source>
        <strain evidence="7">IBT 16125</strain>
    </source>
</reference>
<accession>A0AAD6G2Y0</accession>
<dbReference type="GO" id="GO:0005634">
    <property type="term" value="C:nucleus"/>
    <property type="evidence" value="ECO:0007669"/>
    <property type="project" value="UniProtKB-SubCell"/>
</dbReference>
<dbReference type="CDD" id="cd12148">
    <property type="entry name" value="fungal_TF_MHR"/>
    <property type="match status" value="1"/>
</dbReference>
<dbReference type="Pfam" id="PF04082">
    <property type="entry name" value="Fungal_trans"/>
    <property type="match status" value="1"/>
</dbReference>
<sequence>ACSQCAKSKCKCISRPGGACERCDRLKKICVPGNSLRARQTQRNNSIARLDQLEGKLDNLVSILGSGGDLNSPSPGINHVSPPISTSSTSNSWSASTVATSLASTAAPGPSDEQHLSYFRNHLLKYFPFLHLPPETDSNQLRRDRPFLWLCLVAAASQSTQTKLALGDRIKQEVTRRIFLDNEPTINIDLLLGLLIFLAWGHNQLLNSNPAQLARFTQLATTLVFDLRLNKPPSDESNMLPISQCVNPSKGLPRSLEEKRAVLGCFVLSSIVSVYFGHIDPMQWTPYMDDCINALIQSKESPYDEMFVLQVRLQRIVGEVESVREATKAPPDFYLKFLQQKVDEVKSSIPSRLQQDRLLSASVFYTELSIFGLVLSRKSPPGFQRLEYLYSCLSTVKSATENFLTIPVPDYPGISFPIFTQLVRYIIVLYKLSTLNDPVWDLSLVRASIDVIQVIDQVIKNTEQAMSEIGEQCSGGPLERAIGIFVRFKAWCQPNLPAAAGAVATVAENMDLPGIAGSNTQLDALFLEDWWLKDNLFYGLEASEMA</sequence>
<evidence type="ECO:0000256" key="2">
    <source>
        <dbReference type="ARBA" id="ARBA00023015"/>
    </source>
</evidence>
<proteinExistence type="predicted"/>
<dbReference type="GO" id="GO:0006351">
    <property type="term" value="P:DNA-templated transcription"/>
    <property type="evidence" value="ECO:0007669"/>
    <property type="project" value="InterPro"/>
</dbReference>
<keyword evidence="2" id="KW-0805">Transcription regulation</keyword>
<dbReference type="GO" id="GO:0000981">
    <property type="term" value="F:DNA-binding transcription factor activity, RNA polymerase II-specific"/>
    <property type="evidence" value="ECO:0007669"/>
    <property type="project" value="InterPro"/>
</dbReference>
<feature type="non-terminal residue" evidence="7">
    <location>
        <position position="1"/>
    </location>
</feature>
<evidence type="ECO:0000256" key="3">
    <source>
        <dbReference type="ARBA" id="ARBA00023125"/>
    </source>
</evidence>
<keyword evidence="3" id="KW-0238">DNA-binding</keyword>
<keyword evidence="8" id="KW-1185">Reference proteome</keyword>
<comment type="caution">
    <text evidence="7">The sequence shown here is derived from an EMBL/GenBank/DDBJ whole genome shotgun (WGS) entry which is preliminary data.</text>
</comment>
<evidence type="ECO:0000256" key="1">
    <source>
        <dbReference type="ARBA" id="ARBA00004123"/>
    </source>
</evidence>
<dbReference type="Proteomes" id="UP001213681">
    <property type="component" value="Unassembled WGS sequence"/>
</dbReference>
<feature type="domain" description="Xylanolytic transcriptional activator regulatory" evidence="6">
    <location>
        <begin position="117"/>
        <end position="278"/>
    </location>
</feature>
<dbReference type="AlphaFoldDB" id="A0AAD6G2Y0"/>
<evidence type="ECO:0000313" key="7">
    <source>
        <dbReference type="EMBL" id="KAJ5450025.1"/>
    </source>
</evidence>
<keyword evidence="5" id="KW-0539">Nucleus</keyword>
<dbReference type="PANTHER" id="PTHR31845:SF32">
    <property type="entry name" value="MISCELLANEOUS ZN(II)2CYS6 TRANSCRIPTION FACTOR (EUROFUNG)-RELATED"/>
    <property type="match status" value="1"/>
</dbReference>
<dbReference type="Gene3D" id="4.10.240.10">
    <property type="entry name" value="Zn(2)-C6 fungal-type DNA-binding domain"/>
    <property type="match status" value="1"/>
</dbReference>
<dbReference type="EMBL" id="JAPVEA010000006">
    <property type="protein sequence ID" value="KAJ5450025.1"/>
    <property type="molecule type" value="Genomic_DNA"/>
</dbReference>
<gene>
    <name evidence="7" type="ORF">N7458_006474</name>
</gene>
<evidence type="ECO:0000256" key="4">
    <source>
        <dbReference type="ARBA" id="ARBA00023163"/>
    </source>
</evidence>
<protein>
    <submittedName>
        <fullName evidence="7">Phosphoketolase 1</fullName>
    </submittedName>
</protein>
<dbReference type="GO" id="GO:0008270">
    <property type="term" value="F:zinc ion binding"/>
    <property type="evidence" value="ECO:0007669"/>
    <property type="project" value="InterPro"/>
</dbReference>
<evidence type="ECO:0000313" key="8">
    <source>
        <dbReference type="Proteomes" id="UP001213681"/>
    </source>
</evidence>
<comment type="subcellular location">
    <subcellularLocation>
        <location evidence="1">Nucleus</location>
    </subcellularLocation>
</comment>
<evidence type="ECO:0000256" key="5">
    <source>
        <dbReference type="ARBA" id="ARBA00023242"/>
    </source>
</evidence>
<dbReference type="InterPro" id="IPR007219">
    <property type="entry name" value="XnlR_reg_dom"/>
</dbReference>
<keyword evidence="4" id="KW-0804">Transcription</keyword>
<dbReference type="RefSeq" id="XP_056765560.1">
    <property type="nucleotide sequence ID" value="XM_056909856.1"/>
</dbReference>
<reference evidence="7" key="1">
    <citation type="submission" date="2022-12" db="EMBL/GenBank/DDBJ databases">
        <authorList>
            <person name="Petersen C."/>
        </authorList>
    </citation>
    <scope>NUCLEOTIDE SEQUENCE</scope>
    <source>
        <strain evidence="7">IBT 16125</strain>
    </source>
</reference>
<name>A0AAD6G2Y0_9EURO</name>
<evidence type="ECO:0000259" key="6">
    <source>
        <dbReference type="Pfam" id="PF04082"/>
    </source>
</evidence>
<dbReference type="InterPro" id="IPR036864">
    <property type="entry name" value="Zn2-C6_fun-type_DNA-bd_sf"/>
</dbReference>
<dbReference type="GeneID" id="81600099"/>
<dbReference type="GO" id="GO:0000976">
    <property type="term" value="F:transcription cis-regulatory region binding"/>
    <property type="evidence" value="ECO:0007669"/>
    <property type="project" value="TreeGrafter"/>
</dbReference>
<dbReference type="InterPro" id="IPR051089">
    <property type="entry name" value="prtT"/>
</dbReference>
<dbReference type="PANTHER" id="PTHR31845">
    <property type="entry name" value="FINGER DOMAIN PROTEIN, PUTATIVE-RELATED"/>
    <property type="match status" value="1"/>
</dbReference>
<organism evidence="7 8">
    <name type="scientific">Penicillium daleae</name>
    <dbReference type="NCBI Taxonomy" id="63821"/>
    <lineage>
        <taxon>Eukaryota</taxon>
        <taxon>Fungi</taxon>
        <taxon>Dikarya</taxon>
        <taxon>Ascomycota</taxon>
        <taxon>Pezizomycotina</taxon>
        <taxon>Eurotiomycetes</taxon>
        <taxon>Eurotiomycetidae</taxon>
        <taxon>Eurotiales</taxon>
        <taxon>Aspergillaceae</taxon>
        <taxon>Penicillium</taxon>
    </lineage>
</organism>